<proteinExistence type="predicted"/>
<evidence type="ECO:0000256" key="1">
    <source>
        <dbReference type="SAM" id="Phobius"/>
    </source>
</evidence>
<dbReference type="Proteomes" id="UP000178895">
    <property type="component" value="Unassembled WGS sequence"/>
</dbReference>
<accession>A0A1F6P263</accession>
<dbReference type="EMBL" id="MFQY01000009">
    <property type="protein sequence ID" value="OGH90262.1"/>
    <property type="molecule type" value="Genomic_DNA"/>
</dbReference>
<feature type="transmembrane region" description="Helical" evidence="1">
    <location>
        <begin position="20"/>
        <end position="41"/>
    </location>
</feature>
<dbReference type="AlphaFoldDB" id="A0A1F6P263"/>
<keyword evidence="1" id="KW-1133">Transmembrane helix</keyword>
<protein>
    <submittedName>
        <fullName evidence="2">Uncharacterized protein</fullName>
    </submittedName>
</protein>
<keyword evidence="1" id="KW-0812">Transmembrane</keyword>
<comment type="caution">
    <text evidence="2">The sequence shown here is derived from an EMBL/GenBank/DDBJ whole genome shotgun (WGS) entry which is preliminary data.</text>
</comment>
<evidence type="ECO:0000313" key="2">
    <source>
        <dbReference type="EMBL" id="OGH90262.1"/>
    </source>
</evidence>
<reference evidence="2 3" key="1">
    <citation type="journal article" date="2016" name="Nat. Commun.">
        <title>Thousands of microbial genomes shed light on interconnected biogeochemical processes in an aquifer system.</title>
        <authorList>
            <person name="Anantharaman K."/>
            <person name="Brown C.T."/>
            <person name="Hug L.A."/>
            <person name="Sharon I."/>
            <person name="Castelle C.J."/>
            <person name="Probst A.J."/>
            <person name="Thomas B.C."/>
            <person name="Singh A."/>
            <person name="Wilkins M.J."/>
            <person name="Karaoz U."/>
            <person name="Brodie E.L."/>
            <person name="Williams K.H."/>
            <person name="Hubbard S.S."/>
            <person name="Banfield J.F."/>
        </authorList>
    </citation>
    <scope>NUCLEOTIDE SEQUENCE [LARGE SCALE GENOMIC DNA]</scope>
</reference>
<name>A0A1F6P263_9BACT</name>
<organism evidence="2 3">
    <name type="scientific">Candidatus Magasanikbacteria bacterium RIFOXYC2_FULL_40_16</name>
    <dbReference type="NCBI Taxonomy" id="1798703"/>
    <lineage>
        <taxon>Bacteria</taxon>
        <taxon>Candidatus Magasanikiibacteriota</taxon>
    </lineage>
</organism>
<sequence>MYTIVALWIKSVKTDKNTEINFFGVCFYFFGGFYLFLYTIVYTKNIEIAKISQLKYYKITICIQ</sequence>
<keyword evidence="1" id="KW-0472">Membrane</keyword>
<evidence type="ECO:0000313" key="3">
    <source>
        <dbReference type="Proteomes" id="UP000178895"/>
    </source>
</evidence>
<gene>
    <name evidence="2" type="ORF">A2469_00150</name>
</gene>